<gene>
    <name evidence="2" type="ORF">ACFFIZ_05575</name>
</gene>
<comment type="caution">
    <text evidence="2">The sequence shown here is derived from an EMBL/GenBank/DDBJ whole genome shotgun (WGS) entry which is preliminary data.</text>
</comment>
<reference evidence="2 3" key="1">
    <citation type="submission" date="2024-09" db="EMBL/GenBank/DDBJ databases">
        <authorList>
            <person name="Sun Q."/>
            <person name="Mori K."/>
        </authorList>
    </citation>
    <scope>NUCLEOTIDE SEQUENCE [LARGE SCALE GENOMIC DNA]</scope>
    <source>
        <strain evidence="2 3">CCM 7904</strain>
    </source>
</reference>
<evidence type="ECO:0000313" key="3">
    <source>
        <dbReference type="Proteomes" id="UP001589795"/>
    </source>
</evidence>
<keyword evidence="3" id="KW-1185">Reference proteome</keyword>
<feature type="compositionally biased region" description="Basic and acidic residues" evidence="1">
    <location>
        <begin position="1"/>
        <end position="11"/>
    </location>
</feature>
<organism evidence="2 3">
    <name type="scientific">Paracoccus rhizosphaerae</name>
    <dbReference type="NCBI Taxonomy" id="1133347"/>
    <lineage>
        <taxon>Bacteria</taxon>
        <taxon>Pseudomonadati</taxon>
        <taxon>Pseudomonadota</taxon>
        <taxon>Alphaproteobacteria</taxon>
        <taxon>Rhodobacterales</taxon>
        <taxon>Paracoccaceae</taxon>
        <taxon>Paracoccus</taxon>
    </lineage>
</organism>
<dbReference type="InterPro" id="IPR038444">
    <property type="entry name" value="DUF465_sf"/>
</dbReference>
<proteinExistence type="predicted"/>
<dbReference type="InterPro" id="IPR007420">
    <property type="entry name" value="DUF465"/>
</dbReference>
<dbReference type="Gene3D" id="6.10.280.50">
    <property type="match status" value="1"/>
</dbReference>
<dbReference type="Proteomes" id="UP001589795">
    <property type="component" value="Unassembled WGS sequence"/>
</dbReference>
<feature type="region of interest" description="Disordered" evidence="1">
    <location>
        <begin position="1"/>
        <end position="35"/>
    </location>
</feature>
<evidence type="ECO:0000313" key="2">
    <source>
        <dbReference type="EMBL" id="MFC0199798.1"/>
    </source>
</evidence>
<protein>
    <submittedName>
        <fullName evidence="2">YdcH family protein</fullName>
    </submittedName>
</protein>
<accession>A0ABV6CGE6</accession>
<dbReference type="EMBL" id="JBHLWQ010000055">
    <property type="protein sequence ID" value="MFC0199798.1"/>
    <property type="molecule type" value="Genomic_DNA"/>
</dbReference>
<evidence type="ECO:0000256" key="1">
    <source>
        <dbReference type="SAM" id="MobiDB-lite"/>
    </source>
</evidence>
<dbReference type="RefSeq" id="WP_265505301.1">
    <property type="nucleotide sequence ID" value="NZ_JAOTBE010000001.1"/>
</dbReference>
<sequence length="54" mass="6232">MSVASHVEELRKKHQNLSDAVERAHRTPSASDQEIAAMKREKLRLKEQITRLAH</sequence>
<dbReference type="Pfam" id="PF04325">
    <property type="entry name" value="DUF465"/>
    <property type="match status" value="1"/>
</dbReference>
<name>A0ABV6CGE6_9RHOB</name>